<evidence type="ECO:0000256" key="5">
    <source>
        <dbReference type="ARBA" id="ARBA00022490"/>
    </source>
</evidence>
<dbReference type="Gene3D" id="3.40.50.620">
    <property type="entry name" value="HUPs"/>
    <property type="match status" value="2"/>
</dbReference>
<keyword evidence="7" id="KW-0479">Metal-binding</keyword>
<comment type="cofactor">
    <cofactor evidence="1">
        <name>Zn(2+)</name>
        <dbReference type="ChEBI" id="CHEBI:29105"/>
    </cofactor>
</comment>
<dbReference type="InterPro" id="IPR014729">
    <property type="entry name" value="Rossmann-like_a/b/a_fold"/>
</dbReference>
<dbReference type="GO" id="GO:0005524">
    <property type="term" value="F:ATP binding"/>
    <property type="evidence" value="ECO:0007669"/>
    <property type="project" value="UniProtKB-KW"/>
</dbReference>
<name>A0AAD5TPW7_9FUNG</name>
<evidence type="ECO:0000256" key="12">
    <source>
        <dbReference type="ARBA" id="ARBA00023146"/>
    </source>
</evidence>
<evidence type="ECO:0000256" key="2">
    <source>
        <dbReference type="ARBA" id="ARBA00004496"/>
    </source>
</evidence>
<keyword evidence="17" id="KW-1185">Reference proteome</keyword>
<keyword evidence="6" id="KW-0436">Ligase</keyword>
<dbReference type="AlphaFoldDB" id="A0AAD5TPW7"/>
<comment type="similarity">
    <text evidence="3">Belongs to the class-I aminoacyl-tRNA synthetase family.</text>
</comment>
<dbReference type="CDD" id="cd00672">
    <property type="entry name" value="CysRS_core"/>
    <property type="match status" value="1"/>
</dbReference>
<dbReference type="GO" id="GO:0005737">
    <property type="term" value="C:cytoplasm"/>
    <property type="evidence" value="ECO:0007669"/>
    <property type="project" value="UniProtKB-SubCell"/>
</dbReference>
<dbReference type="InterPro" id="IPR032678">
    <property type="entry name" value="tRNA-synt_1_cat_dom"/>
</dbReference>
<keyword evidence="11" id="KW-0648">Protein biosynthesis</keyword>
<dbReference type="Pfam" id="PF09190">
    <property type="entry name" value="DALR_2"/>
    <property type="match status" value="1"/>
</dbReference>
<keyword evidence="10" id="KW-0067">ATP-binding</keyword>
<evidence type="ECO:0000256" key="8">
    <source>
        <dbReference type="ARBA" id="ARBA00022741"/>
    </source>
</evidence>
<keyword evidence="8" id="KW-0547">Nucleotide-binding</keyword>
<dbReference type="EMBL" id="JADGJQ010000012">
    <property type="protein sequence ID" value="KAJ3181449.1"/>
    <property type="molecule type" value="Genomic_DNA"/>
</dbReference>
<reference evidence="16" key="1">
    <citation type="submission" date="2020-05" db="EMBL/GenBank/DDBJ databases">
        <title>Phylogenomic resolution of chytrid fungi.</title>
        <authorList>
            <person name="Stajich J.E."/>
            <person name="Amses K."/>
            <person name="Simmons R."/>
            <person name="Seto K."/>
            <person name="Myers J."/>
            <person name="Bonds A."/>
            <person name="Quandt C.A."/>
            <person name="Barry K."/>
            <person name="Liu P."/>
            <person name="Grigoriev I."/>
            <person name="Longcore J.E."/>
            <person name="James T.Y."/>
        </authorList>
    </citation>
    <scope>NUCLEOTIDE SEQUENCE</scope>
    <source>
        <strain evidence="16">JEL0379</strain>
    </source>
</reference>
<accession>A0AAD5TPW7</accession>
<dbReference type="NCBIfam" id="TIGR00435">
    <property type="entry name" value="cysS"/>
    <property type="match status" value="1"/>
</dbReference>
<evidence type="ECO:0000256" key="6">
    <source>
        <dbReference type="ARBA" id="ARBA00022598"/>
    </source>
</evidence>
<feature type="region of interest" description="Disordered" evidence="14">
    <location>
        <begin position="663"/>
        <end position="692"/>
    </location>
</feature>
<keyword evidence="5" id="KW-0963">Cytoplasm</keyword>
<dbReference type="Proteomes" id="UP001212152">
    <property type="component" value="Unassembled WGS sequence"/>
</dbReference>
<dbReference type="SUPFAM" id="SSF47323">
    <property type="entry name" value="Anticodon-binding domain of a subclass of class I aminoacyl-tRNA synthetases"/>
    <property type="match status" value="1"/>
</dbReference>
<evidence type="ECO:0000256" key="14">
    <source>
        <dbReference type="SAM" id="MobiDB-lite"/>
    </source>
</evidence>
<feature type="domain" description="Cysteinyl-tRNA synthetase class Ia DALR" evidence="15">
    <location>
        <begin position="513"/>
        <end position="578"/>
    </location>
</feature>
<evidence type="ECO:0000259" key="15">
    <source>
        <dbReference type="SMART" id="SM00840"/>
    </source>
</evidence>
<dbReference type="Pfam" id="PF01406">
    <property type="entry name" value="tRNA-synt_1e"/>
    <property type="match status" value="1"/>
</dbReference>
<evidence type="ECO:0000256" key="13">
    <source>
        <dbReference type="ARBA" id="ARBA00031499"/>
    </source>
</evidence>
<evidence type="ECO:0000256" key="4">
    <source>
        <dbReference type="ARBA" id="ARBA00012832"/>
    </source>
</evidence>
<dbReference type="SMART" id="SM00840">
    <property type="entry name" value="DALR_2"/>
    <property type="match status" value="1"/>
</dbReference>
<evidence type="ECO:0000256" key="10">
    <source>
        <dbReference type="ARBA" id="ARBA00022840"/>
    </source>
</evidence>
<keyword evidence="12" id="KW-0030">Aminoacyl-tRNA synthetase</keyword>
<keyword evidence="9" id="KW-0862">Zinc</keyword>
<dbReference type="GO" id="GO:0004817">
    <property type="term" value="F:cysteine-tRNA ligase activity"/>
    <property type="evidence" value="ECO:0007669"/>
    <property type="project" value="UniProtKB-EC"/>
</dbReference>
<protein>
    <recommendedName>
        <fullName evidence="4">cysteine--tRNA ligase</fullName>
        <ecNumber evidence="4">6.1.1.16</ecNumber>
    </recommendedName>
    <alternativeName>
        <fullName evidence="13">Cysteinyl-tRNA synthetase</fullName>
    </alternativeName>
</protein>
<dbReference type="Gene3D" id="1.20.120.1910">
    <property type="entry name" value="Cysteine-tRNA ligase, C-terminal anti-codon recognition domain"/>
    <property type="match status" value="1"/>
</dbReference>
<dbReference type="EC" id="6.1.1.16" evidence="4"/>
<evidence type="ECO:0000256" key="7">
    <source>
        <dbReference type="ARBA" id="ARBA00022723"/>
    </source>
</evidence>
<dbReference type="GO" id="GO:0046872">
    <property type="term" value="F:metal ion binding"/>
    <property type="evidence" value="ECO:0007669"/>
    <property type="project" value="UniProtKB-KW"/>
</dbReference>
<dbReference type="InterPro" id="IPR024909">
    <property type="entry name" value="Cys-tRNA/MSH_ligase"/>
</dbReference>
<evidence type="ECO:0000256" key="11">
    <source>
        <dbReference type="ARBA" id="ARBA00022917"/>
    </source>
</evidence>
<dbReference type="PANTHER" id="PTHR10890">
    <property type="entry name" value="CYSTEINYL-TRNA SYNTHETASE"/>
    <property type="match status" value="1"/>
</dbReference>
<gene>
    <name evidence="16" type="ORF">HDU87_001057</name>
</gene>
<evidence type="ECO:0000256" key="1">
    <source>
        <dbReference type="ARBA" id="ARBA00001947"/>
    </source>
</evidence>
<comment type="caution">
    <text evidence="16">The sequence shown here is derived from an EMBL/GenBank/DDBJ whole genome shotgun (WGS) entry which is preliminary data.</text>
</comment>
<dbReference type="HAMAP" id="MF_00041">
    <property type="entry name" value="Cys_tRNA_synth"/>
    <property type="match status" value="1"/>
</dbReference>
<dbReference type="PRINTS" id="PR00983">
    <property type="entry name" value="TRNASYNTHCYS"/>
</dbReference>
<dbReference type="InterPro" id="IPR015803">
    <property type="entry name" value="Cys-tRNA-ligase"/>
</dbReference>
<proteinExistence type="inferred from homology"/>
<dbReference type="InterPro" id="IPR009080">
    <property type="entry name" value="tRNAsynth_Ia_anticodon-bd"/>
</dbReference>
<dbReference type="PANTHER" id="PTHR10890:SF3">
    <property type="entry name" value="CYSTEINE--TRNA LIGASE, CYTOPLASMIC"/>
    <property type="match status" value="1"/>
</dbReference>
<evidence type="ECO:0000256" key="3">
    <source>
        <dbReference type="ARBA" id="ARBA00005594"/>
    </source>
</evidence>
<sequence>MSAPVKQPEWKKPAGTPVPELKIYNSMTRSKEDFVPVDKNQVSWYCCGPTVYDKSHMGHARAYITFDILRRLMEDYFKYDVLYVMNITDIDDKIIRDARYKFLFESLRKKTANLSAELLKQVEETWHAYVAAKFKTHAPKSLDEFPAFVQKYQSGGIPEAKDELKYDLFVKTATRTADALKVAQAELAKGVASQEAAHALLDSSRDVVSVALDAKDGHTVTDPKIFRDFAAYWEEQYFVDMDALNIRRPDVLTRVSEYVPEIATYIEKIVANGFAYVADGSVYFNTVAFGNDPNHDYAKLEPWSAGNARLIQEGEGDLTGEVKGKRHPADFALWKKSKAGEPAWASKWGEGRPGWHIECSVMASDVIGEKLDIHTGGIDLAFPHHDNELAQAEAHYNCDQWVNYFIHAGHLHIEGQKMSKSLKNFVTIQEALQKHTAAQIRLMFLLHSWDSVLDFSAGSLHEAKSVENSINNLLTNVKAVVYEKAGSQAFTGAHDFREQEKELLARFRESQNAIHAALCDSFNTPQAFVHIRELVGQANQYYQRNAGKATLNADLLAKVAQYLTKLMRTFGVFPDANPAIGCGSGGGKNPEDELLPYLRALSSFRDAVRDLAQNKGDHKELLKLCDRLRDEDLVELGVVLDDRDDGKALVKLVDKETLIKQRDEKRQRESAKLNEKEERAKAEAAKRAEKLAKGKLAPADMFKTEDARKEFSEWDDQGLPTKDAAGELITKSRRKKLEKEFAMQAKLHEQYLAQA</sequence>
<evidence type="ECO:0000256" key="9">
    <source>
        <dbReference type="ARBA" id="ARBA00022833"/>
    </source>
</evidence>
<comment type="subcellular location">
    <subcellularLocation>
        <location evidence="2">Cytoplasm</location>
    </subcellularLocation>
</comment>
<dbReference type="InterPro" id="IPR015273">
    <property type="entry name" value="Cys-tRNA-synt_Ia_DALR"/>
</dbReference>
<evidence type="ECO:0000313" key="17">
    <source>
        <dbReference type="Proteomes" id="UP001212152"/>
    </source>
</evidence>
<dbReference type="SUPFAM" id="SSF52374">
    <property type="entry name" value="Nucleotidylyl transferase"/>
    <property type="match status" value="1"/>
</dbReference>
<dbReference type="GO" id="GO:0006423">
    <property type="term" value="P:cysteinyl-tRNA aminoacylation"/>
    <property type="evidence" value="ECO:0007669"/>
    <property type="project" value="InterPro"/>
</dbReference>
<evidence type="ECO:0000313" key="16">
    <source>
        <dbReference type="EMBL" id="KAJ3181449.1"/>
    </source>
</evidence>
<organism evidence="16 17">
    <name type="scientific">Geranomyces variabilis</name>
    <dbReference type="NCBI Taxonomy" id="109894"/>
    <lineage>
        <taxon>Eukaryota</taxon>
        <taxon>Fungi</taxon>
        <taxon>Fungi incertae sedis</taxon>
        <taxon>Chytridiomycota</taxon>
        <taxon>Chytridiomycota incertae sedis</taxon>
        <taxon>Chytridiomycetes</taxon>
        <taxon>Spizellomycetales</taxon>
        <taxon>Powellomycetaceae</taxon>
        <taxon>Geranomyces</taxon>
    </lineage>
</organism>